<dbReference type="Proteomes" id="UP000664277">
    <property type="component" value="Unassembled WGS sequence"/>
</dbReference>
<name>A0A8J7TN60_9BACT</name>
<feature type="region of interest" description="Disordered" evidence="7">
    <location>
        <begin position="249"/>
        <end position="279"/>
    </location>
</feature>
<feature type="region of interest" description="Disordered" evidence="7">
    <location>
        <begin position="517"/>
        <end position="642"/>
    </location>
</feature>
<dbReference type="InterPro" id="IPR017441">
    <property type="entry name" value="Protein_kinase_ATP_BS"/>
</dbReference>
<feature type="compositionally biased region" description="Basic residues" evidence="7">
    <location>
        <begin position="570"/>
        <end position="582"/>
    </location>
</feature>
<gene>
    <name evidence="9" type="ORF">J0M35_14080</name>
</gene>
<evidence type="ECO:0000256" key="7">
    <source>
        <dbReference type="SAM" id="MobiDB-lite"/>
    </source>
</evidence>
<protein>
    <recommendedName>
        <fullName evidence="1">non-specific serine/threonine protein kinase</fullName>
        <ecNumber evidence="1">2.7.11.1</ecNumber>
    </recommendedName>
</protein>
<dbReference type="CDD" id="cd14014">
    <property type="entry name" value="STKc_PknB_like"/>
    <property type="match status" value="1"/>
</dbReference>
<comment type="caution">
    <text evidence="9">The sequence shown here is derived from an EMBL/GenBank/DDBJ whole genome shotgun (WGS) entry which is preliminary data.</text>
</comment>
<feature type="compositionally biased region" description="Low complexity" evidence="7">
    <location>
        <begin position="270"/>
        <end position="279"/>
    </location>
</feature>
<reference evidence="9" key="1">
    <citation type="submission" date="2021-02" db="EMBL/GenBank/DDBJ databases">
        <title>Genome-Resolved Metagenomics of a Microbial Community Performing Photosynthetic Biological Nutrient Removal.</title>
        <authorList>
            <person name="Mcdaniel E.A."/>
        </authorList>
    </citation>
    <scope>NUCLEOTIDE SEQUENCE</scope>
    <source>
        <strain evidence="9">UWPOB_OBS1</strain>
    </source>
</reference>
<proteinExistence type="predicted"/>
<evidence type="ECO:0000256" key="2">
    <source>
        <dbReference type="ARBA" id="ARBA00022679"/>
    </source>
</evidence>
<dbReference type="PROSITE" id="PS50011">
    <property type="entry name" value="PROTEIN_KINASE_DOM"/>
    <property type="match status" value="1"/>
</dbReference>
<keyword evidence="9" id="KW-0723">Serine/threonine-protein kinase</keyword>
<dbReference type="GO" id="GO:0005524">
    <property type="term" value="F:ATP binding"/>
    <property type="evidence" value="ECO:0007669"/>
    <property type="project" value="UniProtKB-UniRule"/>
</dbReference>
<dbReference type="PANTHER" id="PTHR43289:SF6">
    <property type="entry name" value="SERINE_THREONINE-PROTEIN KINASE NEKL-3"/>
    <property type="match status" value="1"/>
</dbReference>
<organism evidence="9 10">
    <name type="scientific">Candidatus Obscuribacter phosphatis</name>
    <dbReference type="NCBI Taxonomy" id="1906157"/>
    <lineage>
        <taxon>Bacteria</taxon>
        <taxon>Bacillati</taxon>
        <taxon>Candidatus Melainabacteria</taxon>
        <taxon>Candidatus Obscuribacterales</taxon>
        <taxon>Candidatus Obscuribacteraceae</taxon>
        <taxon>Candidatus Obscuribacter</taxon>
    </lineage>
</organism>
<evidence type="ECO:0000259" key="8">
    <source>
        <dbReference type="PROSITE" id="PS50011"/>
    </source>
</evidence>
<keyword evidence="4 9" id="KW-0418">Kinase</keyword>
<dbReference type="PANTHER" id="PTHR43289">
    <property type="entry name" value="MITOGEN-ACTIVATED PROTEIN KINASE KINASE KINASE 20-RELATED"/>
    <property type="match status" value="1"/>
</dbReference>
<evidence type="ECO:0000256" key="1">
    <source>
        <dbReference type="ARBA" id="ARBA00012513"/>
    </source>
</evidence>
<evidence type="ECO:0000313" key="10">
    <source>
        <dbReference type="Proteomes" id="UP000664277"/>
    </source>
</evidence>
<feature type="compositionally biased region" description="Low complexity" evidence="7">
    <location>
        <begin position="585"/>
        <end position="596"/>
    </location>
</feature>
<accession>A0A8J7TN60</accession>
<dbReference type="InterPro" id="IPR011009">
    <property type="entry name" value="Kinase-like_dom_sf"/>
</dbReference>
<feature type="compositionally biased region" description="Polar residues" evidence="7">
    <location>
        <begin position="467"/>
        <end position="478"/>
    </location>
</feature>
<dbReference type="EC" id="2.7.11.1" evidence="1"/>
<keyword evidence="3 6" id="KW-0547">Nucleotide-binding</keyword>
<dbReference type="Pfam" id="PF00069">
    <property type="entry name" value="Pkinase"/>
    <property type="match status" value="2"/>
</dbReference>
<feature type="compositionally biased region" description="Low complexity" evidence="7">
    <location>
        <begin position="603"/>
        <end position="617"/>
    </location>
</feature>
<keyword evidence="2" id="KW-0808">Transferase</keyword>
<evidence type="ECO:0000256" key="5">
    <source>
        <dbReference type="ARBA" id="ARBA00022840"/>
    </source>
</evidence>
<feature type="region of interest" description="Disordered" evidence="7">
    <location>
        <begin position="457"/>
        <end position="478"/>
    </location>
</feature>
<dbReference type="PROSITE" id="PS00107">
    <property type="entry name" value="PROTEIN_KINASE_ATP"/>
    <property type="match status" value="1"/>
</dbReference>
<dbReference type="InterPro" id="IPR008271">
    <property type="entry name" value="Ser/Thr_kinase_AS"/>
</dbReference>
<keyword evidence="5 6" id="KW-0067">ATP-binding</keyword>
<dbReference type="Gene3D" id="1.10.510.10">
    <property type="entry name" value="Transferase(Phosphotransferase) domain 1"/>
    <property type="match status" value="1"/>
</dbReference>
<evidence type="ECO:0000256" key="3">
    <source>
        <dbReference type="ARBA" id="ARBA00022741"/>
    </source>
</evidence>
<feature type="binding site" evidence="6">
    <location>
        <position position="137"/>
    </location>
    <ligand>
        <name>ATP</name>
        <dbReference type="ChEBI" id="CHEBI:30616"/>
    </ligand>
</feature>
<feature type="domain" description="Protein kinase" evidence="8">
    <location>
        <begin position="108"/>
        <end position="430"/>
    </location>
</feature>
<dbReference type="GO" id="GO:0004674">
    <property type="term" value="F:protein serine/threonine kinase activity"/>
    <property type="evidence" value="ECO:0007669"/>
    <property type="project" value="UniProtKB-KW"/>
</dbReference>
<dbReference type="Gene3D" id="3.30.200.20">
    <property type="entry name" value="Phosphorylase Kinase, domain 1"/>
    <property type="match status" value="1"/>
</dbReference>
<dbReference type="InterPro" id="IPR000719">
    <property type="entry name" value="Prot_kinase_dom"/>
</dbReference>
<dbReference type="SUPFAM" id="SSF56112">
    <property type="entry name" value="Protein kinase-like (PK-like)"/>
    <property type="match status" value="1"/>
</dbReference>
<sequence length="642" mass="69927">MGKTESDSNIDKQVNSDWSRFAPPVQDPNQGFHMLSRAEEEETEKLEVTADWRSITSVEGGSQAQADESEPAQYANAQPLSRDLQSAGESSKRPYKDPLIGRCLEDRYHILSVLGWGGMSVVYKARQDPIDRLVAIKTVKFRVDERPDIWRRFEREIKTLSKLSHPNIVTVYDCIIGDDGQPYVVMDFLRGRALDQVLAEEGRFNLGSLSRIGAQVASAVAHAHRHEVIHRDLKPANIMLVDDVSDAFDRAEDDTGNDTKKDTKNDTENDTNSGAARSAARSADKFADKFADKLSQGATAVSNTTSARVVDFGLAKLGEDSRRLTNSGELWGSPPYMSPEQIKGGGIDHRADIYALGAVLFEMATGKDPFYGAEIYELLHKHVYEEPPSLKEACPEGDFPEALELVIAKALAKEPADRFQSMTELKDALISACSPGVTVDLGPLRDSRQNNRDKLARASNVRLPAQRSHNNLSAVSSPETRFQRPLGLAFLTLLLVFCALLMARGLRPPALERHVNLDKPPAHDSQSVETVRPSASGRHAKGVSSGASSNALDAGGLPSQATSGDDKSSAHGHRLRGQRPAHTKSSSLSSSSSSSLHGQSAVNSSSSGRPPNSSEQSVKPTKFDILRKMKNPALRKEAGDSF</sequence>
<evidence type="ECO:0000256" key="4">
    <source>
        <dbReference type="ARBA" id="ARBA00022777"/>
    </source>
</evidence>
<feature type="compositionally biased region" description="Polar residues" evidence="7">
    <location>
        <begin position="54"/>
        <end position="66"/>
    </location>
</feature>
<feature type="region of interest" description="Disordered" evidence="7">
    <location>
        <begin position="1"/>
        <end position="95"/>
    </location>
</feature>
<evidence type="ECO:0000256" key="6">
    <source>
        <dbReference type="PROSITE-ProRule" id="PRU10141"/>
    </source>
</evidence>
<feature type="compositionally biased region" description="Polar residues" evidence="7">
    <location>
        <begin position="75"/>
        <end position="89"/>
    </location>
</feature>
<dbReference type="SMART" id="SM00220">
    <property type="entry name" value="S_TKc"/>
    <property type="match status" value="1"/>
</dbReference>
<evidence type="ECO:0000313" key="9">
    <source>
        <dbReference type="EMBL" id="MBN8661490.1"/>
    </source>
</evidence>
<dbReference type="EMBL" id="JAFLCK010000021">
    <property type="protein sequence ID" value="MBN8661490.1"/>
    <property type="molecule type" value="Genomic_DNA"/>
</dbReference>
<dbReference type="AlphaFoldDB" id="A0A8J7TN60"/>
<feature type="compositionally biased region" description="Basic and acidic residues" evidence="7">
    <location>
        <begin position="1"/>
        <end position="10"/>
    </location>
</feature>
<feature type="compositionally biased region" description="Basic and acidic residues" evidence="7">
    <location>
        <begin position="257"/>
        <end position="267"/>
    </location>
</feature>
<dbReference type="PROSITE" id="PS00108">
    <property type="entry name" value="PROTEIN_KINASE_ST"/>
    <property type="match status" value="1"/>
</dbReference>